<comment type="caution">
    <text evidence="2">The sequence shown here is derived from an EMBL/GenBank/DDBJ whole genome shotgun (WGS) entry which is preliminary data.</text>
</comment>
<sequence length="62" mass="6938">MKPAPRERRLPAARRIPPSNAGGRQQGVPVPEPDVVTWPDPSPLANWWVRVMFDADHDQLAS</sequence>
<dbReference type="Proteomes" id="UP000287519">
    <property type="component" value="Unassembled WGS sequence"/>
</dbReference>
<evidence type="ECO:0000256" key="1">
    <source>
        <dbReference type="SAM" id="MobiDB-lite"/>
    </source>
</evidence>
<protein>
    <submittedName>
        <fullName evidence="2">Uncharacterized protein</fullName>
    </submittedName>
</protein>
<reference evidence="2 3" key="1">
    <citation type="submission" date="2018-11" db="EMBL/GenBank/DDBJ databases">
        <title>Microbial catabolism of amino acid.</title>
        <authorList>
            <person name="Hibi M."/>
            <person name="Ogawa J."/>
        </authorList>
    </citation>
    <scope>NUCLEOTIDE SEQUENCE [LARGE SCALE GENOMIC DNA]</scope>
    <source>
        <strain evidence="2 3">C31-06</strain>
    </source>
</reference>
<organism evidence="2 3">
    <name type="scientific">Rhodococcus wratislaviensis</name>
    <name type="common">Tsukamurella wratislaviensis</name>
    <dbReference type="NCBI Taxonomy" id="44752"/>
    <lineage>
        <taxon>Bacteria</taxon>
        <taxon>Bacillati</taxon>
        <taxon>Actinomycetota</taxon>
        <taxon>Actinomycetes</taxon>
        <taxon>Mycobacteriales</taxon>
        <taxon>Nocardiaceae</taxon>
        <taxon>Rhodococcus</taxon>
    </lineage>
</organism>
<evidence type="ECO:0000313" key="2">
    <source>
        <dbReference type="EMBL" id="GCE43653.1"/>
    </source>
</evidence>
<feature type="region of interest" description="Disordered" evidence="1">
    <location>
        <begin position="1"/>
        <end position="37"/>
    </location>
</feature>
<gene>
    <name evidence="2" type="ORF">Rhow_007883</name>
</gene>
<dbReference type="EMBL" id="BHYM01000079">
    <property type="protein sequence ID" value="GCE43653.1"/>
    <property type="molecule type" value="Genomic_DNA"/>
</dbReference>
<keyword evidence="3" id="KW-1185">Reference proteome</keyword>
<dbReference type="AlphaFoldDB" id="A0A402CJ65"/>
<proteinExistence type="predicted"/>
<dbReference type="RefSeq" id="WP_124395379.1">
    <property type="nucleotide sequence ID" value="NZ_BHYM01000079.1"/>
</dbReference>
<name>A0A402CJ65_RHOWR</name>
<accession>A0A402CJ65</accession>
<dbReference type="OrthoDB" id="4483172at2"/>
<feature type="compositionally biased region" description="Basic and acidic residues" evidence="1">
    <location>
        <begin position="1"/>
        <end position="10"/>
    </location>
</feature>
<evidence type="ECO:0000313" key="3">
    <source>
        <dbReference type="Proteomes" id="UP000287519"/>
    </source>
</evidence>